<sequence length="153" mass="15830">MLKKSGIFTIGIALAIGLLAGSLSLGAISAIADSDNSNVAPNYKVNAHGQTYGTNMASTSVQFPDLIQAQGTDGTIGYIKKADLDKDQPQNPQEAVAYMEKMKNAPAYSEIPLYASDGDTVIGKFEVFNSASDAGQAELAKQEAAAKAAAVGK</sequence>
<evidence type="ECO:0000313" key="1">
    <source>
        <dbReference type="EMBL" id="QHA00599.1"/>
    </source>
</evidence>
<dbReference type="Proteomes" id="UP000430508">
    <property type="component" value="Chromosome"/>
</dbReference>
<protein>
    <submittedName>
        <fullName evidence="1">Uncharacterized protein</fullName>
    </submittedName>
</protein>
<evidence type="ECO:0000313" key="2">
    <source>
        <dbReference type="Proteomes" id="UP000430508"/>
    </source>
</evidence>
<dbReference type="AlphaFoldDB" id="A0A857DJF9"/>
<proteinExistence type="predicted"/>
<name>A0A857DJF9_9FIRM</name>
<accession>A0A857DJF9</accession>
<reference evidence="1 2" key="1">
    <citation type="submission" date="2019-12" db="EMBL/GenBank/DDBJ databases">
        <title>Sequence classification of anaerobic respiratory reductive dehalogenases: First we see many, then we see few.</title>
        <authorList>
            <person name="Molenda O."/>
            <person name="Puentes Jacome L.A."/>
            <person name="Cao X."/>
            <person name="Nesbo C.L."/>
            <person name="Tang S."/>
            <person name="Morson N."/>
            <person name="Patron J."/>
            <person name="Lomheim L."/>
            <person name="Wishart D.S."/>
            <person name="Edwards E.A."/>
        </authorList>
    </citation>
    <scope>NUCLEOTIDE SEQUENCE [LARGE SCALE GENOMIC DNA]</scope>
    <source>
        <strain evidence="1 2">12DCA</strain>
    </source>
</reference>
<gene>
    <name evidence="1" type="ORF">GQ588_08125</name>
</gene>
<dbReference type="RefSeq" id="WP_019226119.1">
    <property type="nucleotide sequence ID" value="NZ_CP046996.1"/>
</dbReference>
<organism evidence="1 2">
    <name type="scientific">Dehalobacter restrictus</name>
    <dbReference type="NCBI Taxonomy" id="55583"/>
    <lineage>
        <taxon>Bacteria</taxon>
        <taxon>Bacillati</taxon>
        <taxon>Bacillota</taxon>
        <taxon>Clostridia</taxon>
        <taxon>Eubacteriales</taxon>
        <taxon>Desulfitobacteriaceae</taxon>
        <taxon>Dehalobacter</taxon>
    </lineage>
</organism>
<dbReference type="EMBL" id="CP046996">
    <property type="protein sequence ID" value="QHA00599.1"/>
    <property type="molecule type" value="Genomic_DNA"/>
</dbReference>